<reference evidence="1 2" key="1">
    <citation type="submission" date="2018-08" db="EMBL/GenBank/DDBJ databases">
        <title>A genome reference for cultivated species of the human gut microbiota.</title>
        <authorList>
            <person name="Zou Y."/>
            <person name="Xue W."/>
            <person name="Luo G."/>
        </authorList>
    </citation>
    <scope>NUCLEOTIDE SEQUENCE [LARGE SCALE GENOMIC DNA]</scope>
    <source>
        <strain evidence="1 2">AM30-4</strain>
    </source>
</reference>
<gene>
    <name evidence="1" type="ORF">DW782_12020</name>
</gene>
<accession>A0A3R6IXW7</accession>
<name>A0A3R6IXW7_PARDI</name>
<organism evidence="1 2">
    <name type="scientific">Parabacteroides distasonis</name>
    <dbReference type="NCBI Taxonomy" id="823"/>
    <lineage>
        <taxon>Bacteria</taxon>
        <taxon>Pseudomonadati</taxon>
        <taxon>Bacteroidota</taxon>
        <taxon>Bacteroidia</taxon>
        <taxon>Bacteroidales</taxon>
        <taxon>Tannerellaceae</taxon>
        <taxon>Parabacteroides</taxon>
    </lineage>
</organism>
<evidence type="ECO:0000313" key="1">
    <source>
        <dbReference type="EMBL" id="RHD74574.1"/>
    </source>
</evidence>
<dbReference type="AlphaFoldDB" id="A0A3R6IXW7"/>
<proteinExistence type="predicted"/>
<dbReference type="Proteomes" id="UP000284660">
    <property type="component" value="Unassembled WGS sequence"/>
</dbReference>
<dbReference type="EMBL" id="QSJN01000006">
    <property type="protein sequence ID" value="RHD74574.1"/>
    <property type="molecule type" value="Genomic_DNA"/>
</dbReference>
<protein>
    <submittedName>
        <fullName evidence="1">6-bladed beta-propeller</fullName>
    </submittedName>
</protein>
<comment type="caution">
    <text evidence="1">The sequence shown here is derived from an EMBL/GenBank/DDBJ whole genome shotgun (WGS) entry which is preliminary data.</text>
</comment>
<dbReference type="Pfam" id="PF17170">
    <property type="entry name" value="DUF5128"/>
    <property type="match status" value="1"/>
</dbReference>
<evidence type="ECO:0000313" key="2">
    <source>
        <dbReference type="Proteomes" id="UP000284660"/>
    </source>
</evidence>
<sequence>MTMIYLLFLVTLLLISCNPDQAKDNGKDETIEYFIPLSHRVEKDVDEMFEEYRYVPLETRDDALIDVLYNVKNIAIFQEDIYIGSGEQLIVWDKYGKFKRVLSKKGNDPQSYLHFNHFMIWPNGDLSIASPIEIVTYSNSHQFINKKRCENVGYIEAITLLNDSLYIIKCMPTPEQLRYRIINHHTGAIINSYDSIINCNRYISSFTNSFERYEGHIISHGYQSNDILECTLDSSKIRYKINVDNRIPPAGFYTQEGKEGMQLIQEEAEKGYIGHIPDYVESKETILLSFKGKRDDLNGIALIDKKDGNARVLENIKFDDNFRWLPKQFFSLDEGWCAMLMYPEDVLKKEEFARRFPGLDEESNPVLFIGKLR</sequence>